<dbReference type="EMBL" id="CP030032">
    <property type="protein sequence ID" value="AWV90156.1"/>
    <property type="molecule type" value="Genomic_DNA"/>
</dbReference>
<dbReference type="PANTHER" id="PTHR38036:SF1">
    <property type="entry name" value="UPF0250 PROTEIN YBED"/>
    <property type="match status" value="1"/>
</dbReference>
<dbReference type="Pfam" id="PF04359">
    <property type="entry name" value="DUF493"/>
    <property type="match status" value="1"/>
</dbReference>
<feature type="region of interest" description="Disordered" evidence="2">
    <location>
        <begin position="12"/>
        <end position="34"/>
    </location>
</feature>
<name>A0A2Z4FN13_9DELT</name>
<reference evidence="3 4" key="1">
    <citation type="submission" date="2018-06" db="EMBL/GenBank/DDBJ databases">
        <title>Lujinxingia sediminis gen. nov. sp. nov., a new facultative anaerobic member of the class Deltaproteobacteria, and proposal of Lujinxingaceae fam. nov.</title>
        <authorList>
            <person name="Guo L.-Y."/>
            <person name="Li C.-M."/>
            <person name="Wang S."/>
            <person name="Du Z.-J."/>
        </authorList>
    </citation>
    <scope>NUCLEOTIDE SEQUENCE [LARGE SCALE GENOMIC DNA]</scope>
    <source>
        <strain evidence="3 4">FA350</strain>
    </source>
</reference>
<dbReference type="PANTHER" id="PTHR38036">
    <property type="entry name" value="UPF0250 PROTEIN YBED"/>
    <property type="match status" value="1"/>
</dbReference>
<dbReference type="AlphaFoldDB" id="A0A2Z4FN13"/>
<keyword evidence="4" id="KW-1185">Reference proteome</keyword>
<accession>A0A2Z4FN13</accession>
<dbReference type="SUPFAM" id="SSF117991">
    <property type="entry name" value="YbeD/HP0495-like"/>
    <property type="match status" value="1"/>
</dbReference>
<evidence type="ECO:0000313" key="4">
    <source>
        <dbReference type="Proteomes" id="UP000249799"/>
    </source>
</evidence>
<protein>
    <submittedName>
        <fullName evidence="3">Uncharacterized protein</fullName>
    </submittedName>
</protein>
<sequence>MLNFYAKMTIHRSGARRRTSHHGSPNDSENTRITMTDTNSKSEFLERLRDVHDFPGPFMFKVIGTNSDAFVARVVQAVINVLGNVEPQVKTRESSAGNHMAVTVDVSVEKAEDVLDIYAAFQSLEGVKFVL</sequence>
<gene>
    <name evidence="3" type="ORF">DN745_12760</name>
</gene>
<dbReference type="KEGG" id="bsed:DN745_12760"/>
<dbReference type="Proteomes" id="UP000249799">
    <property type="component" value="Chromosome"/>
</dbReference>
<organism evidence="3 4">
    <name type="scientific">Bradymonas sediminis</name>
    <dbReference type="NCBI Taxonomy" id="1548548"/>
    <lineage>
        <taxon>Bacteria</taxon>
        <taxon>Deltaproteobacteria</taxon>
        <taxon>Bradymonadales</taxon>
        <taxon>Bradymonadaceae</taxon>
        <taxon>Bradymonas</taxon>
    </lineage>
</organism>
<proteinExistence type="inferred from homology"/>
<evidence type="ECO:0000256" key="2">
    <source>
        <dbReference type="SAM" id="MobiDB-lite"/>
    </source>
</evidence>
<evidence type="ECO:0000313" key="3">
    <source>
        <dbReference type="EMBL" id="AWV90156.1"/>
    </source>
</evidence>
<dbReference type="InterPro" id="IPR007454">
    <property type="entry name" value="UPF0250_YbeD-like"/>
</dbReference>
<dbReference type="Gene3D" id="3.30.70.260">
    <property type="match status" value="1"/>
</dbReference>
<dbReference type="OrthoDB" id="5523904at2"/>
<feature type="compositionally biased region" description="Basic residues" evidence="2">
    <location>
        <begin position="12"/>
        <end position="21"/>
    </location>
</feature>
<feature type="compositionally biased region" description="Polar residues" evidence="2">
    <location>
        <begin position="22"/>
        <end position="34"/>
    </location>
</feature>
<dbReference type="InterPro" id="IPR027471">
    <property type="entry name" value="YbeD-like_sf"/>
</dbReference>
<comment type="similarity">
    <text evidence="1">Belongs to the UPF0250 family.</text>
</comment>
<evidence type="ECO:0000256" key="1">
    <source>
        <dbReference type="ARBA" id="ARBA00008460"/>
    </source>
</evidence>